<dbReference type="InterPro" id="IPR027417">
    <property type="entry name" value="P-loop_NTPase"/>
</dbReference>
<dbReference type="OrthoDB" id="9779136at2"/>
<dbReference type="GO" id="GO:1903806">
    <property type="term" value="P:L-isoleucine import across plasma membrane"/>
    <property type="evidence" value="ECO:0007669"/>
    <property type="project" value="TreeGrafter"/>
</dbReference>
<dbReference type="GO" id="GO:0015808">
    <property type="term" value="P:L-alanine transport"/>
    <property type="evidence" value="ECO:0007669"/>
    <property type="project" value="TreeGrafter"/>
</dbReference>
<dbReference type="AlphaFoldDB" id="A0A2T0AT77"/>
<dbReference type="EMBL" id="PVXM01000019">
    <property type="protein sequence ID" value="PRR73599.1"/>
    <property type="molecule type" value="Genomic_DNA"/>
</dbReference>
<evidence type="ECO:0000313" key="5">
    <source>
        <dbReference type="EMBL" id="PRR73599.1"/>
    </source>
</evidence>
<feature type="domain" description="ABC transporter" evidence="4">
    <location>
        <begin position="4"/>
        <end position="252"/>
    </location>
</feature>
<dbReference type="InterPro" id="IPR003593">
    <property type="entry name" value="AAA+_ATPase"/>
</dbReference>
<dbReference type="PROSITE" id="PS50893">
    <property type="entry name" value="ABC_TRANSPORTER_2"/>
    <property type="match status" value="1"/>
</dbReference>
<dbReference type="GO" id="GO:0005524">
    <property type="term" value="F:ATP binding"/>
    <property type="evidence" value="ECO:0007669"/>
    <property type="project" value="UniProtKB-KW"/>
</dbReference>
<dbReference type="InterPro" id="IPR032823">
    <property type="entry name" value="BCA_ABC_TP_C"/>
</dbReference>
<dbReference type="InterPro" id="IPR051120">
    <property type="entry name" value="ABC_AA/LPS_Transport"/>
</dbReference>
<dbReference type="RefSeq" id="WP_106005128.1">
    <property type="nucleotide sequence ID" value="NZ_CP136419.1"/>
</dbReference>
<dbReference type="Pfam" id="PF00005">
    <property type="entry name" value="ABC_tran"/>
    <property type="match status" value="1"/>
</dbReference>
<gene>
    <name evidence="5" type="primary">lptB_1</name>
    <name evidence="5" type="ORF">MOHU_11340</name>
</gene>
<dbReference type="PANTHER" id="PTHR45772:SF7">
    <property type="entry name" value="AMINO ACID ABC TRANSPORTER ATP-BINDING PROTEIN"/>
    <property type="match status" value="1"/>
</dbReference>
<dbReference type="SUPFAM" id="SSF52540">
    <property type="entry name" value="P-loop containing nucleoside triphosphate hydrolases"/>
    <property type="match status" value="1"/>
</dbReference>
<dbReference type="CDD" id="cd03219">
    <property type="entry name" value="ABC_Mj1267_LivG_branched"/>
    <property type="match status" value="1"/>
</dbReference>
<dbReference type="GO" id="GO:1903805">
    <property type="term" value="P:L-valine import across plasma membrane"/>
    <property type="evidence" value="ECO:0007669"/>
    <property type="project" value="TreeGrafter"/>
</dbReference>
<comment type="caution">
    <text evidence="5">The sequence shown here is derived from an EMBL/GenBank/DDBJ whole genome shotgun (WGS) entry which is preliminary data.</text>
</comment>
<organism evidence="5 6">
    <name type="scientific">Neomoorella humiferrea</name>
    <dbReference type="NCBI Taxonomy" id="676965"/>
    <lineage>
        <taxon>Bacteria</taxon>
        <taxon>Bacillati</taxon>
        <taxon>Bacillota</taxon>
        <taxon>Clostridia</taxon>
        <taxon>Neomoorellales</taxon>
        <taxon>Neomoorellaceae</taxon>
        <taxon>Neomoorella</taxon>
    </lineage>
</organism>
<dbReference type="SMART" id="SM00382">
    <property type="entry name" value="AAA"/>
    <property type="match status" value="1"/>
</dbReference>
<sequence length="254" mass="28181">MNILEVKGLNKRFGGVQAVADFYLDLPEKGIVGIIGPNGAGKTTIFNVISGVYKADSGRVLLAGRDITNLEQHRIAEAGLGRTFQNIRLFRGLSVAENVMTAIDPLTKYNIFSALLSLPGKFRAEREAREKALHYLEVVDLIAYKDWRPENLPYGLQRRLEIARALATGPRVLLLDEPAAGLNPKEVIDLIELIARLNRDLGLAILLIEHRMEVVMQLCQYIYVQNFGRTLASGPPAAIQCNEEVIKAYLGDEE</sequence>
<evidence type="ECO:0000256" key="3">
    <source>
        <dbReference type="ARBA" id="ARBA00022840"/>
    </source>
</evidence>
<dbReference type="Gene3D" id="3.40.50.300">
    <property type="entry name" value="P-loop containing nucleotide triphosphate hydrolases"/>
    <property type="match status" value="1"/>
</dbReference>
<dbReference type="GO" id="GO:0005886">
    <property type="term" value="C:plasma membrane"/>
    <property type="evidence" value="ECO:0007669"/>
    <property type="project" value="TreeGrafter"/>
</dbReference>
<keyword evidence="1" id="KW-0813">Transport</keyword>
<dbReference type="GO" id="GO:0016887">
    <property type="term" value="F:ATP hydrolysis activity"/>
    <property type="evidence" value="ECO:0007669"/>
    <property type="project" value="InterPro"/>
</dbReference>
<keyword evidence="5" id="KW-0378">Hydrolase</keyword>
<dbReference type="InterPro" id="IPR003439">
    <property type="entry name" value="ABC_transporter-like_ATP-bd"/>
</dbReference>
<dbReference type="GO" id="GO:0015188">
    <property type="term" value="F:L-isoleucine transmembrane transporter activity"/>
    <property type="evidence" value="ECO:0007669"/>
    <property type="project" value="TreeGrafter"/>
</dbReference>
<evidence type="ECO:0000313" key="6">
    <source>
        <dbReference type="Proteomes" id="UP000238415"/>
    </source>
</evidence>
<dbReference type="GO" id="GO:0005304">
    <property type="term" value="F:L-valine transmembrane transporter activity"/>
    <property type="evidence" value="ECO:0007669"/>
    <property type="project" value="TreeGrafter"/>
</dbReference>
<dbReference type="GO" id="GO:0015192">
    <property type="term" value="F:L-phenylalanine transmembrane transporter activity"/>
    <property type="evidence" value="ECO:0007669"/>
    <property type="project" value="TreeGrafter"/>
</dbReference>
<keyword evidence="3 5" id="KW-0067">ATP-binding</keyword>
<keyword evidence="2" id="KW-0547">Nucleotide-binding</keyword>
<proteinExistence type="predicted"/>
<dbReference type="FunFam" id="3.40.50.300:FF:000421">
    <property type="entry name" value="Branched-chain amino acid ABC transporter ATP-binding protein"/>
    <property type="match status" value="1"/>
</dbReference>
<evidence type="ECO:0000259" key="4">
    <source>
        <dbReference type="PROSITE" id="PS50893"/>
    </source>
</evidence>
<accession>A0A2T0AT77</accession>
<dbReference type="PANTHER" id="PTHR45772">
    <property type="entry name" value="CONSERVED COMPONENT OF ABC TRANSPORTER FOR NATURAL AMINO ACIDS-RELATED"/>
    <property type="match status" value="1"/>
</dbReference>
<evidence type="ECO:0000256" key="2">
    <source>
        <dbReference type="ARBA" id="ARBA00022741"/>
    </source>
</evidence>
<dbReference type="Pfam" id="PF12399">
    <property type="entry name" value="BCA_ABC_TP_C"/>
    <property type="match status" value="1"/>
</dbReference>
<dbReference type="EC" id="3.6.3.-" evidence="5"/>
<dbReference type="GO" id="GO:0042941">
    <property type="term" value="P:D-alanine transmembrane transport"/>
    <property type="evidence" value="ECO:0007669"/>
    <property type="project" value="TreeGrafter"/>
</dbReference>
<reference evidence="5 6" key="1">
    <citation type="submission" date="2018-03" db="EMBL/GenBank/DDBJ databases">
        <title>Genome sequence of Moorella humiferrea DSM 23265.</title>
        <authorList>
            <person name="Poehlein A."/>
            <person name="Daniel R."/>
        </authorList>
    </citation>
    <scope>NUCLEOTIDE SEQUENCE [LARGE SCALE GENOMIC DNA]</scope>
    <source>
        <strain evidence="5 6">DSM 23265</strain>
    </source>
</reference>
<dbReference type="Proteomes" id="UP000238415">
    <property type="component" value="Unassembled WGS sequence"/>
</dbReference>
<protein>
    <submittedName>
        <fullName evidence="5">Lipopolysaccharide export system ATP-binding protein LptB</fullName>
        <ecNumber evidence="5">3.6.3.-</ecNumber>
    </submittedName>
</protein>
<evidence type="ECO:0000256" key="1">
    <source>
        <dbReference type="ARBA" id="ARBA00022448"/>
    </source>
</evidence>
<name>A0A2T0AT77_9FIRM</name>
<keyword evidence="6" id="KW-1185">Reference proteome</keyword>